<accession>A0A3S5CRF9</accession>
<evidence type="ECO:0000313" key="3">
    <source>
        <dbReference type="Proteomes" id="UP000784294"/>
    </source>
</evidence>
<protein>
    <submittedName>
        <fullName evidence="2">Uncharacterized protein</fullName>
    </submittedName>
</protein>
<feature type="compositionally biased region" description="Basic and acidic residues" evidence="1">
    <location>
        <begin position="38"/>
        <end position="49"/>
    </location>
</feature>
<evidence type="ECO:0000313" key="2">
    <source>
        <dbReference type="EMBL" id="VEL30332.1"/>
    </source>
</evidence>
<dbReference type="AlphaFoldDB" id="A0A3S5CRF9"/>
<dbReference type="EMBL" id="CAAALY010111370">
    <property type="protein sequence ID" value="VEL30332.1"/>
    <property type="molecule type" value="Genomic_DNA"/>
</dbReference>
<name>A0A3S5CRF9_9PLAT</name>
<proteinExistence type="predicted"/>
<organism evidence="2 3">
    <name type="scientific">Protopolystoma xenopodis</name>
    <dbReference type="NCBI Taxonomy" id="117903"/>
    <lineage>
        <taxon>Eukaryota</taxon>
        <taxon>Metazoa</taxon>
        <taxon>Spiralia</taxon>
        <taxon>Lophotrochozoa</taxon>
        <taxon>Platyhelminthes</taxon>
        <taxon>Monogenea</taxon>
        <taxon>Polyopisthocotylea</taxon>
        <taxon>Polystomatidea</taxon>
        <taxon>Polystomatidae</taxon>
        <taxon>Protopolystoma</taxon>
    </lineage>
</organism>
<comment type="caution">
    <text evidence="2">The sequence shown here is derived from an EMBL/GenBank/DDBJ whole genome shotgun (WGS) entry which is preliminary data.</text>
</comment>
<feature type="compositionally biased region" description="Basic and acidic residues" evidence="1">
    <location>
        <begin position="11"/>
        <end position="29"/>
    </location>
</feature>
<feature type="region of interest" description="Disordered" evidence="1">
    <location>
        <begin position="1"/>
        <end position="50"/>
    </location>
</feature>
<sequence length="77" mass="8587">MVQPFWRKGRTKFDGNAKRHNLEKPDTRRPNNPNAEAKPCEATDPHELPRSGCVSTATWSTANVILSRASSPENLLS</sequence>
<dbReference type="Proteomes" id="UP000784294">
    <property type="component" value="Unassembled WGS sequence"/>
</dbReference>
<reference evidence="2" key="1">
    <citation type="submission" date="2018-11" db="EMBL/GenBank/DDBJ databases">
        <authorList>
            <consortium name="Pathogen Informatics"/>
        </authorList>
    </citation>
    <scope>NUCLEOTIDE SEQUENCE</scope>
</reference>
<gene>
    <name evidence="2" type="ORF">PXEA_LOCUS23772</name>
</gene>
<evidence type="ECO:0000256" key="1">
    <source>
        <dbReference type="SAM" id="MobiDB-lite"/>
    </source>
</evidence>
<keyword evidence="3" id="KW-1185">Reference proteome</keyword>